<keyword evidence="2" id="KW-0813">Transport</keyword>
<dbReference type="PANTHER" id="PTHR23505:SF52">
    <property type="entry name" value="MAJOR FACILITATOR SUPERFAMILY PROTEIN"/>
    <property type="match status" value="1"/>
</dbReference>
<keyword evidence="11" id="KW-1185">Reference proteome</keyword>
<sequence length="1516" mass="163770">MLKAAQEAAEKVALTRCLLDLLAQVLHVAHEACDSALSGKLLLALNAEALVHALASLYIAIDTASYGTRCKAMLLLTHLVRCVGDTWRFTWSNPGSQWDAALEACLGPIVRHVCSNWHRRPPGSFRGRALLEQALHCLTEITRMVPARRWAPAWQQVGGTYWLTNLARRDREWQAWRDGPAIAAQIARDASEVKQVRAAAVSYLTATFGAWSATATQPSCRSAAKMSTAADIKSAESLISNLVPIQGAASTEQRSGFDTEESASASDACCRVITTSAHEEQSQHIWDLISSLLKDGLEDPCMARALTGLLLQASLADADALHEYLRQSGCWPDLLRTLECAVLVSPPARGNQMKHNGLSLEPELPHLKLALRADWDLHWRQMAMLQHIAQAIAAISSRDDLATQDVIGMLQGEAEAVATSAALLMSSTPCRVPVRTKLATCSLLTAVLSSKEAAAAVLLDPTGEEWKLPHTKNLGICVGAILCSSLTSMWSSPVECQTDPSHHVSDQERSRIAVALSAVLAFSSSAKQLRRTLAHEWLAEPGPVWLRLFCTEMVQSPAGHQLHWVLMLLKHLVLDSRIAQASAAEAGGMKMILNLWELALVDRELLPDLLGLLRIMVADSVTAQRSFCSQGALERILKLVYDPHLEASIWAPEAAAYAASALWALTHNCQKVKGALLKIASLDRAVEKARSFFWPRIESERKEIICDTVHAVGHQAVSTALSFSDTSRMKGSLRVPKASSSKVTIWARRRTTLACAVAFTAEEADKVLLTSMYLAIGSSLKALPSQLGQLTMYRALVQAIFIPFVGILGNECNRIFLIAIGSLWWGGMSVGFGFAHSFHEAIIWAALSGVGLALVLPCVQAIIAELYTAFERGRAFGFLFTVSALGGVFGTFCAISFGNRVVHGIEVWRILFWAMAGISVLTCVLILTMAVEPRSINNQVADGKEGSAGSGEQNNSKAAVLWRMWARLVVIMRGVWIVFKTPSFILILIGNIIGTIVGLSMGYKVLYFQLLGFSDLATGGMAVCASVGAAIGFLLGGGAGDYLSMRFPNAARPAVNQVSQLLAGPLYVALLKGLPGTSRHASGYPHSLDHYAPLYGFVLFFIAFFGTWPASNNAAIFAEVVPERIRTSVYAFDKCVAGAIGALGAPLIGILAERVFGFKGSLGDSHGAGGKAHGGVITAAVAATNVNNARAIENGIMWMTIIPMILKVITYGGLYWTLPRDRVEELFEDEVEEEEEAKVEADEEVAKTKKQADDKDDDDTPAPLERVPTLRRNVSIRRELRGEELSDRYFSLDLATLGREAIRGLLNPGNKPASQLNPLAVFAGAAFDVSRDTARTSQSRAELSREYRKTGSAVVSRAQLGAQTHEYAEERRRARAFTSLPAVSGDLRGQLRSGMPPASSGQEVADGQGLVDEHSRKKMPMALPKFRASGQPLDRASSAQGLDPRATPPSGRRGARMTPPLPPSARHDPRATPPWEGDAHATPGRAGRSPVQLPSVDESEERAADGHNTEGRSSAH</sequence>
<dbReference type="InterPro" id="IPR016024">
    <property type="entry name" value="ARM-type_fold"/>
</dbReference>
<feature type="region of interest" description="Disordered" evidence="7">
    <location>
        <begin position="1229"/>
        <end position="1268"/>
    </location>
</feature>
<dbReference type="PANTHER" id="PTHR23505">
    <property type="entry name" value="SPINSTER"/>
    <property type="match status" value="1"/>
</dbReference>
<evidence type="ECO:0000256" key="2">
    <source>
        <dbReference type="ARBA" id="ARBA00022448"/>
    </source>
</evidence>
<evidence type="ECO:0000256" key="7">
    <source>
        <dbReference type="SAM" id="MobiDB-lite"/>
    </source>
</evidence>
<evidence type="ECO:0000313" key="10">
    <source>
        <dbReference type="EMBL" id="KAK9916779.1"/>
    </source>
</evidence>
<feature type="transmembrane region" description="Helical" evidence="8">
    <location>
        <begin position="875"/>
        <end position="898"/>
    </location>
</feature>
<feature type="transmembrane region" description="Helical" evidence="8">
    <location>
        <begin position="1018"/>
        <end position="1039"/>
    </location>
</feature>
<gene>
    <name evidence="10" type="ORF">WJX75_006882</name>
</gene>
<proteinExistence type="inferred from homology"/>
<keyword evidence="5 8" id="KW-0472">Membrane</keyword>
<evidence type="ECO:0000256" key="8">
    <source>
        <dbReference type="SAM" id="Phobius"/>
    </source>
</evidence>
<evidence type="ECO:0000256" key="1">
    <source>
        <dbReference type="ARBA" id="ARBA00004141"/>
    </source>
</evidence>
<dbReference type="SUPFAM" id="SSF48371">
    <property type="entry name" value="ARM repeat"/>
    <property type="match status" value="1"/>
</dbReference>
<organism evidence="10 11">
    <name type="scientific">Coccomyxa subellipsoidea</name>
    <dbReference type="NCBI Taxonomy" id="248742"/>
    <lineage>
        <taxon>Eukaryota</taxon>
        <taxon>Viridiplantae</taxon>
        <taxon>Chlorophyta</taxon>
        <taxon>core chlorophytes</taxon>
        <taxon>Trebouxiophyceae</taxon>
        <taxon>Trebouxiophyceae incertae sedis</taxon>
        <taxon>Coccomyxaceae</taxon>
        <taxon>Coccomyxa</taxon>
    </lineage>
</organism>
<feature type="domain" description="Major facilitator superfamily (MFS) profile" evidence="9">
    <location>
        <begin position="751"/>
        <end position="1222"/>
    </location>
</feature>
<keyword evidence="4 8" id="KW-1133">Transmembrane helix</keyword>
<comment type="similarity">
    <text evidence="6">Belongs to the major facilitator superfamily. Spinster (TC 2.A.1.49) family.</text>
</comment>
<feature type="transmembrane region" description="Helical" evidence="8">
    <location>
        <begin position="1092"/>
        <end position="1110"/>
    </location>
</feature>
<dbReference type="Proteomes" id="UP001491310">
    <property type="component" value="Unassembled WGS sequence"/>
</dbReference>
<comment type="caution">
    <text evidence="10">The sequence shown here is derived from an EMBL/GenBank/DDBJ whole genome shotgun (WGS) entry which is preliminary data.</text>
</comment>
<evidence type="ECO:0000259" key="9">
    <source>
        <dbReference type="PROSITE" id="PS50850"/>
    </source>
</evidence>
<dbReference type="InterPro" id="IPR036259">
    <property type="entry name" value="MFS_trans_sf"/>
</dbReference>
<name>A0ABR2YY11_9CHLO</name>
<feature type="compositionally biased region" description="Basic and acidic residues" evidence="7">
    <location>
        <begin position="1501"/>
        <end position="1510"/>
    </location>
</feature>
<dbReference type="InterPro" id="IPR011701">
    <property type="entry name" value="MFS"/>
</dbReference>
<reference evidence="10 11" key="1">
    <citation type="journal article" date="2024" name="Nat. Commun.">
        <title>Phylogenomics reveals the evolutionary origins of lichenization in chlorophyte algae.</title>
        <authorList>
            <person name="Puginier C."/>
            <person name="Libourel C."/>
            <person name="Otte J."/>
            <person name="Skaloud P."/>
            <person name="Haon M."/>
            <person name="Grisel S."/>
            <person name="Petersen M."/>
            <person name="Berrin J.G."/>
            <person name="Delaux P.M."/>
            <person name="Dal Grande F."/>
            <person name="Keller J."/>
        </authorList>
    </citation>
    <scope>NUCLEOTIDE SEQUENCE [LARGE SCALE GENOMIC DNA]</scope>
    <source>
        <strain evidence="10 11">SAG 216-7</strain>
    </source>
</reference>
<feature type="transmembrane region" description="Helical" evidence="8">
    <location>
        <begin position="985"/>
        <end position="1006"/>
    </location>
</feature>
<feature type="transmembrane region" description="Helical" evidence="8">
    <location>
        <begin position="841"/>
        <end position="863"/>
    </location>
</feature>
<evidence type="ECO:0000256" key="6">
    <source>
        <dbReference type="ARBA" id="ARBA00024338"/>
    </source>
</evidence>
<dbReference type="Gene3D" id="1.20.1250.20">
    <property type="entry name" value="MFS general substrate transporter like domains"/>
    <property type="match status" value="1"/>
</dbReference>
<dbReference type="PROSITE" id="PS50850">
    <property type="entry name" value="MFS"/>
    <property type="match status" value="1"/>
</dbReference>
<feature type="region of interest" description="Disordered" evidence="7">
    <location>
        <begin position="1424"/>
        <end position="1516"/>
    </location>
</feature>
<protein>
    <recommendedName>
        <fullName evidence="9">Major facilitator superfamily (MFS) profile domain-containing protein</fullName>
    </recommendedName>
</protein>
<feature type="transmembrane region" description="Helical" evidence="8">
    <location>
        <begin position="1131"/>
        <end position="1152"/>
    </location>
</feature>
<feature type="region of interest" description="Disordered" evidence="7">
    <location>
        <begin position="1386"/>
        <end position="1409"/>
    </location>
</feature>
<accession>A0ABR2YY11</accession>
<comment type="subcellular location">
    <subcellularLocation>
        <location evidence="1">Membrane</location>
        <topology evidence="1">Multi-pass membrane protein</topology>
    </subcellularLocation>
</comment>
<feature type="compositionally biased region" description="Basic and acidic residues" evidence="7">
    <location>
        <begin position="1238"/>
        <end position="1253"/>
    </location>
</feature>
<evidence type="ECO:0000256" key="5">
    <source>
        <dbReference type="ARBA" id="ARBA00023136"/>
    </source>
</evidence>
<evidence type="ECO:0000256" key="3">
    <source>
        <dbReference type="ARBA" id="ARBA00022692"/>
    </source>
</evidence>
<feature type="transmembrane region" description="Helical" evidence="8">
    <location>
        <begin position="1196"/>
        <end position="1218"/>
    </location>
</feature>
<feature type="transmembrane region" description="Helical" evidence="8">
    <location>
        <begin position="815"/>
        <end position="835"/>
    </location>
</feature>
<evidence type="ECO:0000313" key="11">
    <source>
        <dbReference type="Proteomes" id="UP001491310"/>
    </source>
</evidence>
<keyword evidence="3 8" id="KW-0812">Transmembrane</keyword>
<dbReference type="EMBL" id="JALJOT010000003">
    <property type="protein sequence ID" value="KAK9916779.1"/>
    <property type="molecule type" value="Genomic_DNA"/>
</dbReference>
<dbReference type="InterPro" id="IPR044770">
    <property type="entry name" value="MFS_spinster-like"/>
</dbReference>
<feature type="transmembrane region" description="Helical" evidence="8">
    <location>
        <begin position="790"/>
        <end position="808"/>
    </location>
</feature>
<dbReference type="InterPro" id="IPR020846">
    <property type="entry name" value="MFS_dom"/>
</dbReference>
<evidence type="ECO:0000256" key="4">
    <source>
        <dbReference type="ARBA" id="ARBA00022989"/>
    </source>
</evidence>
<feature type="transmembrane region" description="Helical" evidence="8">
    <location>
        <begin position="910"/>
        <end position="931"/>
    </location>
</feature>
<dbReference type="SUPFAM" id="SSF103473">
    <property type="entry name" value="MFS general substrate transporter"/>
    <property type="match status" value="1"/>
</dbReference>
<dbReference type="Pfam" id="PF07690">
    <property type="entry name" value="MFS_1"/>
    <property type="match status" value="1"/>
</dbReference>